<accession>A0AAE1D0I2</accession>
<reference evidence="1" key="1">
    <citation type="journal article" date="2023" name="G3 (Bethesda)">
        <title>A reference genome for the long-term kleptoplast-retaining sea slug Elysia crispata morphotype clarki.</title>
        <authorList>
            <person name="Eastman K.E."/>
            <person name="Pendleton A.L."/>
            <person name="Shaikh M.A."/>
            <person name="Suttiyut T."/>
            <person name="Ogas R."/>
            <person name="Tomko P."/>
            <person name="Gavelis G."/>
            <person name="Widhalm J.R."/>
            <person name="Wisecaver J.H."/>
        </authorList>
    </citation>
    <scope>NUCLEOTIDE SEQUENCE</scope>
    <source>
        <strain evidence="1">ECLA1</strain>
    </source>
</reference>
<keyword evidence="2" id="KW-1185">Reference proteome</keyword>
<dbReference type="Proteomes" id="UP001283361">
    <property type="component" value="Unassembled WGS sequence"/>
</dbReference>
<dbReference type="EMBL" id="JAWDGP010005930">
    <property type="protein sequence ID" value="KAK3749680.1"/>
    <property type="molecule type" value="Genomic_DNA"/>
</dbReference>
<sequence length="136" mass="15068">MFTNKQDTSGQRHREVYLSALAGPGLPGLALTVSAGRPICPARLNSPGSPHYLRQGLLPHPSPEVLSAHWTRRSMVVASIMRSVLSYSRIVSYLGESPATFTHSTLRYSTRRRRRRLCLLREATEEKGKLAKVGVS</sequence>
<gene>
    <name evidence="1" type="ORF">RRG08_013888</name>
</gene>
<dbReference type="AlphaFoldDB" id="A0AAE1D0I2"/>
<organism evidence="1 2">
    <name type="scientific">Elysia crispata</name>
    <name type="common">lettuce slug</name>
    <dbReference type="NCBI Taxonomy" id="231223"/>
    <lineage>
        <taxon>Eukaryota</taxon>
        <taxon>Metazoa</taxon>
        <taxon>Spiralia</taxon>
        <taxon>Lophotrochozoa</taxon>
        <taxon>Mollusca</taxon>
        <taxon>Gastropoda</taxon>
        <taxon>Heterobranchia</taxon>
        <taxon>Euthyneura</taxon>
        <taxon>Panpulmonata</taxon>
        <taxon>Sacoglossa</taxon>
        <taxon>Placobranchoidea</taxon>
        <taxon>Plakobranchidae</taxon>
        <taxon>Elysia</taxon>
    </lineage>
</organism>
<evidence type="ECO:0000313" key="1">
    <source>
        <dbReference type="EMBL" id="KAK3749680.1"/>
    </source>
</evidence>
<name>A0AAE1D0I2_9GAST</name>
<proteinExistence type="predicted"/>
<protein>
    <submittedName>
        <fullName evidence="1">Uncharacterized protein</fullName>
    </submittedName>
</protein>
<evidence type="ECO:0000313" key="2">
    <source>
        <dbReference type="Proteomes" id="UP001283361"/>
    </source>
</evidence>
<comment type="caution">
    <text evidence="1">The sequence shown here is derived from an EMBL/GenBank/DDBJ whole genome shotgun (WGS) entry which is preliminary data.</text>
</comment>